<keyword evidence="14" id="KW-0233">DNA recombination</keyword>
<evidence type="ECO:0000256" key="3">
    <source>
        <dbReference type="ARBA" id="ARBA00005240"/>
    </source>
</evidence>
<evidence type="ECO:0000313" key="20">
    <source>
        <dbReference type="Proteomes" id="UP000250043"/>
    </source>
</evidence>
<dbReference type="GO" id="GO:0016787">
    <property type="term" value="F:hydrolase activity"/>
    <property type="evidence" value="ECO:0007669"/>
    <property type="project" value="UniProtKB-KW"/>
</dbReference>
<dbReference type="SUPFAM" id="SSF68906">
    <property type="entry name" value="SAP domain"/>
    <property type="match status" value="1"/>
</dbReference>
<dbReference type="GO" id="GO:0003684">
    <property type="term" value="F:damaged DNA binding"/>
    <property type="evidence" value="ECO:0007669"/>
    <property type="project" value="InterPro"/>
</dbReference>
<evidence type="ECO:0000256" key="4">
    <source>
        <dbReference type="ARBA" id="ARBA00012551"/>
    </source>
</evidence>
<organism evidence="19 20">
    <name type="scientific">Obba rivulosa</name>
    <dbReference type="NCBI Taxonomy" id="1052685"/>
    <lineage>
        <taxon>Eukaryota</taxon>
        <taxon>Fungi</taxon>
        <taxon>Dikarya</taxon>
        <taxon>Basidiomycota</taxon>
        <taxon>Agaricomycotina</taxon>
        <taxon>Agaricomycetes</taxon>
        <taxon>Polyporales</taxon>
        <taxon>Gelatoporiaceae</taxon>
        <taxon>Obba</taxon>
    </lineage>
</organism>
<keyword evidence="20" id="KW-1185">Reference proteome</keyword>
<dbReference type="InterPro" id="IPR036465">
    <property type="entry name" value="vWFA_dom_sf"/>
</dbReference>
<dbReference type="InterPro" id="IPR006164">
    <property type="entry name" value="DNA_bd_Ku70/Ku80"/>
</dbReference>
<evidence type="ECO:0000256" key="8">
    <source>
        <dbReference type="ARBA" id="ARBA00022763"/>
    </source>
</evidence>
<dbReference type="GO" id="GO:0000781">
    <property type="term" value="C:chromosome, telomeric region"/>
    <property type="evidence" value="ECO:0007669"/>
    <property type="project" value="UniProtKB-SubCell"/>
</dbReference>
<gene>
    <name evidence="19" type="ORF">OBBRIDRAFT_794089</name>
</gene>
<proteinExistence type="inferred from homology"/>
<dbReference type="InterPro" id="IPR003034">
    <property type="entry name" value="SAP_dom"/>
</dbReference>
<dbReference type="Pfam" id="PF02735">
    <property type="entry name" value="Ku"/>
    <property type="match status" value="1"/>
</dbReference>
<comment type="subcellular location">
    <subcellularLocation>
        <location evidence="2">Chromosome</location>
        <location evidence="2">Telomere</location>
    </subcellularLocation>
    <subcellularLocation>
        <location evidence="1">Nucleus</location>
    </subcellularLocation>
</comment>
<keyword evidence="7" id="KW-0547">Nucleotide-binding</keyword>
<evidence type="ECO:0000256" key="11">
    <source>
        <dbReference type="ARBA" id="ARBA00022840"/>
    </source>
</evidence>
<dbReference type="PANTHER" id="PTHR12604:SF2">
    <property type="entry name" value="X-RAY REPAIR CROSS-COMPLEMENTING PROTEIN 6"/>
    <property type="match status" value="1"/>
</dbReference>
<dbReference type="Proteomes" id="UP000250043">
    <property type="component" value="Unassembled WGS sequence"/>
</dbReference>
<dbReference type="InterPro" id="IPR016194">
    <property type="entry name" value="SPOC-like_C_dom_sf"/>
</dbReference>
<dbReference type="SUPFAM" id="SSF100939">
    <property type="entry name" value="SPOC domain-like"/>
    <property type="match status" value="1"/>
</dbReference>
<evidence type="ECO:0000256" key="9">
    <source>
        <dbReference type="ARBA" id="ARBA00022801"/>
    </source>
</evidence>
<evidence type="ECO:0000256" key="12">
    <source>
        <dbReference type="ARBA" id="ARBA00022895"/>
    </source>
</evidence>
<keyword evidence="13" id="KW-0238">DNA-binding</keyword>
<evidence type="ECO:0000256" key="6">
    <source>
        <dbReference type="ARBA" id="ARBA00022454"/>
    </source>
</evidence>
<dbReference type="Gene3D" id="2.40.290.10">
    <property type="match status" value="1"/>
</dbReference>
<accession>A0A8E2AWT9</accession>
<keyword evidence="11" id="KW-0067">ATP-binding</keyword>
<dbReference type="InterPro" id="IPR005160">
    <property type="entry name" value="Ku_C"/>
</dbReference>
<dbReference type="OrthoDB" id="761538at2759"/>
<evidence type="ECO:0000259" key="18">
    <source>
        <dbReference type="PROSITE" id="PS50800"/>
    </source>
</evidence>
<dbReference type="PIRSF" id="PIRSF003033">
    <property type="entry name" value="Ku70"/>
    <property type="match status" value="1"/>
</dbReference>
<evidence type="ECO:0000256" key="1">
    <source>
        <dbReference type="ARBA" id="ARBA00004123"/>
    </source>
</evidence>
<keyword evidence="10" id="KW-0347">Helicase</keyword>
<dbReference type="NCBIfam" id="TIGR00578">
    <property type="entry name" value="ku70"/>
    <property type="match status" value="1"/>
</dbReference>
<evidence type="ECO:0000256" key="7">
    <source>
        <dbReference type="ARBA" id="ARBA00022741"/>
    </source>
</evidence>
<keyword evidence="9" id="KW-0378">Hydrolase</keyword>
<dbReference type="GO" id="GO:0005524">
    <property type="term" value="F:ATP binding"/>
    <property type="evidence" value="ECO:0007669"/>
    <property type="project" value="UniProtKB-KW"/>
</dbReference>
<comment type="similarity">
    <text evidence="3">Belongs to the ku70 family.</text>
</comment>
<dbReference type="AlphaFoldDB" id="A0A8E2AWT9"/>
<dbReference type="GO" id="GO:0043564">
    <property type="term" value="C:Ku70:Ku80 complex"/>
    <property type="evidence" value="ECO:0007669"/>
    <property type="project" value="InterPro"/>
</dbReference>
<evidence type="ECO:0000256" key="14">
    <source>
        <dbReference type="ARBA" id="ARBA00023172"/>
    </source>
</evidence>
<dbReference type="Gene3D" id="3.40.50.410">
    <property type="entry name" value="von Willebrand factor, type A domain"/>
    <property type="match status" value="1"/>
</dbReference>
<dbReference type="SUPFAM" id="SSF53300">
    <property type="entry name" value="vWA-like"/>
    <property type="match status" value="1"/>
</dbReference>
<evidence type="ECO:0000313" key="19">
    <source>
        <dbReference type="EMBL" id="OCH89594.1"/>
    </source>
</evidence>
<feature type="domain" description="SAP" evidence="18">
    <location>
        <begin position="613"/>
        <end position="647"/>
    </location>
</feature>
<name>A0A8E2AWT9_9APHY</name>
<dbReference type="PROSITE" id="PS50800">
    <property type="entry name" value="SAP"/>
    <property type="match status" value="1"/>
</dbReference>
<evidence type="ECO:0000256" key="5">
    <source>
        <dbReference type="ARBA" id="ARBA00021796"/>
    </source>
</evidence>
<keyword evidence="8" id="KW-0227">DNA damage</keyword>
<evidence type="ECO:0000256" key="15">
    <source>
        <dbReference type="ARBA" id="ARBA00023204"/>
    </source>
</evidence>
<keyword evidence="15" id="KW-0234">DNA repair</keyword>
<dbReference type="EC" id="3.6.4.12" evidence="4"/>
<dbReference type="GO" id="GO:0003690">
    <property type="term" value="F:double-stranded DNA binding"/>
    <property type="evidence" value="ECO:0007669"/>
    <property type="project" value="TreeGrafter"/>
</dbReference>
<keyword evidence="16" id="KW-0539">Nucleus</keyword>
<evidence type="ECO:0000256" key="16">
    <source>
        <dbReference type="ARBA" id="ARBA00023242"/>
    </source>
</evidence>
<dbReference type="EMBL" id="KV722423">
    <property type="protein sequence ID" value="OCH89594.1"/>
    <property type="molecule type" value="Genomic_DNA"/>
</dbReference>
<dbReference type="Gene3D" id="4.10.970.10">
    <property type="entry name" value="Ku70, bridge and pillars"/>
    <property type="match status" value="1"/>
</dbReference>
<dbReference type="InterPro" id="IPR047087">
    <property type="entry name" value="KU70_core_dom"/>
</dbReference>
<dbReference type="SMART" id="SM00559">
    <property type="entry name" value="Ku78"/>
    <property type="match status" value="1"/>
</dbReference>
<evidence type="ECO:0000256" key="10">
    <source>
        <dbReference type="ARBA" id="ARBA00022806"/>
    </source>
</evidence>
<evidence type="ECO:0000256" key="17">
    <source>
        <dbReference type="ARBA" id="ARBA00031811"/>
    </source>
</evidence>
<dbReference type="InterPro" id="IPR027388">
    <property type="entry name" value="Ku70_bridge/pillars_dom_sf"/>
</dbReference>
<dbReference type="SMART" id="SM00513">
    <property type="entry name" value="SAP"/>
    <property type="match status" value="1"/>
</dbReference>
<dbReference type="PANTHER" id="PTHR12604">
    <property type="entry name" value="KU AUTOANTIGEN DNA HELICASE"/>
    <property type="match status" value="1"/>
</dbReference>
<dbReference type="InterPro" id="IPR005161">
    <property type="entry name" value="Ku_N"/>
</dbReference>
<dbReference type="Pfam" id="PF03731">
    <property type="entry name" value="Ku_N"/>
    <property type="match status" value="1"/>
</dbReference>
<dbReference type="InterPro" id="IPR036361">
    <property type="entry name" value="SAP_dom_sf"/>
</dbReference>
<protein>
    <recommendedName>
        <fullName evidence="5">ATP-dependent DNA helicase II subunit 1</fullName>
        <ecNumber evidence="4">3.6.4.12</ecNumber>
    </recommendedName>
    <alternativeName>
        <fullName evidence="17">ATP-dependent DNA helicase II subunit Ku70</fullName>
    </alternativeName>
</protein>
<dbReference type="Gene3D" id="1.10.720.30">
    <property type="entry name" value="SAP domain"/>
    <property type="match status" value="1"/>
</dbReference>
<evidence type="ECO:0000256" key="13">
    <source>
        <dbReference type="ARBA" id="ARBA00023125"/>
    </source>
</evidence>
<dbReference type="GO" id="GO:0000723">
    <property type="term" value="P:telomere maintenance"/>
    <property type="evidence" value="ECO:0007669"/>
    <property type="project" value="InterPro"/>
</dbReference>
<dbReference type="CDD" id="cd00788">
    <property type="entry name" value="KU70"/>
    <property type="match status" value="1"/>
</dbReference>
<dbReference type="GO" id="GO:0003678">
    <property type="term" value="F:DNA helicase activity"/>
    <property type="evidence" value="ECO:0007669"/>
    <property type="project" value="UniProtKB-EC"/>
</dbReference>
<reference evidence="19 20" key="1">
    <citation type="submission" date="2016-07" db="EMBL/GenBank/DDBJ databases">
        <title>Draft genome of the white-rot fungus Obba rivulosa 3A-2.</title>
        <authorList>
            <consortium name="DOE Joint Genome Institute"/>
            <person name="Miettinen O."/>
            <person name="Riley R."/>
            <person name="Acob R."/>
            <person name="Barry K."/>
            <person name="Cullen D."/>
            <person name="De Vries R."/>
            <person name="Hainaut M."/>
            <person name="Hatakka A."/>
            <person name="Henrissat B."/>
            <person name="Hilden K."/>
            <person name="Kuo R."/>
            <person name="Labutti K."/>
            <person name="Lipzen A."/>
            <person name="Makela M.R."/>
            <person name="Sandor L."/>
            <person name="Spatafora J.W."/>
            <person name="Grigoriev I.V."/>
            <person name="Hibbett D.S."/>
        </authorList>
    </citation>
    <scope>NUCLEOTIDE SEQUENCE [LARGE SCALE GENOMIC DNA]</scope>
    <source>
        <strain evidence="19 20">3A-2</strain>
    </source>
</reference>
<keyword evidence="6" id="KW-0158">Chromosome</keyword>
<evidence type="ECO:0000256" key="2">
    <source>
        <dbReference type="ARBA" id="ARBA00004574"/>
    </source>
</evidence>
<dbReference type="GO" id="GO:0042162">
    <property type="term" value="F:telomeric DNA binding"/>
    <property type="evidence" value="ECO:0007669"/>
    <property type="project" value="InterPro"/>
</dbReference>
<dbReference type="InterPro" id="IPR006165">
    <property type="entry name" value="Ku70"/>
</dbReference>
<dbReference type="GO" id="GO:0006310">
    <property type="term" value="P:DNA recombination"/>
    <property type="evidence" value="ECO:0007669"/>
    <property type="project" value="UniProtKB-KW"/>
</dbReference>
<dbReference type="GO" id="GO:0006303">
    <property type="term" value="P:double-strand break repair via nonhomologous end joining"/>
    <property type="evidence" value="ECO:0007669"/>
    <property type="project" value="InterPro"/>
</dbReference>
<keyword evidence="12" id="KW-0779">Telomere</keyword>
<dbReference type="Pfam" id="PF03730">
    <property type="entry name" value="Ku_C"/>
    <property type="match status" value="1"/>
</dbReference>
<dbReference type="Pfam" id="PF02037">
    <property type="entry name" value="SAP"/>
    <property type="match status" value="1"/>
</dbReference>
<dbReference type="Gene3D" id="1.10.1600.10">
    <property type="match status" value="1"/>
</dbReference>
<sequence length="651" mass="73225">MTSYEDWNKLDDDEDVELEYLDYLEGNKDVILFCIDCSPSMHKLYEDPRYEDVQTSHLFTAFEAAMQIQKKKVIVGPNDLVGILLFNTSRQCEPTTGQGAEIKKGTYVYQPIATVDAPKVQELMRLLDAARENPGLLSQKFPPLTEGRVPMGDVFTSCNWVMRDGAPKTAVKRVFLITDEDDPHPGPARERLLTSAKTTLVDLLQAGVTVEPFFISTEDKPFEPNKFYSAVLLPISITDDDGSDGTVLPESISITRVEELLSQMRFHEVPKRALFSVRLELAKDFTIGVKGYGLVTKRERGKYEYFYDLGDRMVPAKSRTIKVDDASHTYAGKSEILFGMTLGGAPADEDKEDAEEILGVARVVPANKRPFYTRDEINSFKTMGLEPMLKLLGFKDTDELAYEDNVNHSIFIYPDEMTYSGSRRTFTALLRTMLKKGKIGIALGLMRRNMSPMFYAMLPQEENTDENGWEEPAGIHLIPLPFADDIRTAPVETAHRASSKLQMMARAWIDKISVRRGGYPPDSYPNPTLAYHNAQLEAAAFREEFDEGSFEDLTKPKHDMIHERAGQLMQAWKGTLLGDETANTVPTKAGSKRKADVTVDEAEIRSKHEVGMLDKLRVDQLKDFCKSKSLPVSGKKADLVERVGEWLDTHA</sequence>